<dbReference type="InterPro" id="IPR004675">
    <property type="entry name" value="AhpD_core"/>
</dbReference>
<dbReference type="AlphaFoldDB" id="A0A318LJH8"/>
<sequence length="145" mass="16012">MQARFDVGAVAPEGFQAMYGVHQYVDHSGLPLRLLELLRLRVSQLNGCAFCLAMHTPLARRHGVTEAELTLLPAWREALTLSAAERATLAWAEALTQLTPLGVDDALYAEMQVHFDSKQIADLSFAVAEINAWNRLMVASRTPPQ</sequence>
<reference evidence="2 3" key="1">
    <citation type="submission" date="2018-05" db="EMBL/GenBank/DDBJ databases">
        <title>Genomic Encyclopedia of Type Strains, Phase IV (KMG-IV): sequencing the most valuable type-strain genomes for metagenomic binning, comparative biology and taxonomic classification.</title>
        <authorList>
            <person name="Goeker M."/>
        </authorList>
    </citation>
    <scope>NUCLEOTIDE SEQUENCE [LARGE SCALE GENOMIC DNA]</scope>
    <source>
        <strain evidence="2 3">DSM 29661</strain>
    </source>
</reference>
<dbReference type="OrthoDB" id="9801997at2"/>
<dbReference type="Pfam" id="PF02627">
    <property type="entry name" value="CMD"/>
    <property type="match status" value="1"/>
</dbReference>
<dbReference type="GO" id="GO:0051920">
    <property type="term" value="F:peroxiredoxin activity"/>
    <property type="evidence" value="ECO:0007669"/>
    <property type="project" value="InterPro"/>
</dbReference>
<keyword evidence="2" id="KW-0575">Peroxidase</keyword>
<evidence type="ECO:0000313" key="3">
    <source>
        <dbReference type="Proteomes" id="UP000247555"/>
    </source>
</evidence>
<comment type="caution">
    <text evidence="2">The sequence shown here is derived from an EMBL/GenBank/DDBJ whole genome shotgun (WGS) entry which is preliminary data.</text>
</comment>
<dbReference type="InterPro" id="IPR029032">
    <property type="entry name" value="AhpD-like"/>
</dbReference>
<dbReference type="Proteomes" id="UP000247555">
    <property type="component" value="Unassembled WGS sequence"/>
</dbReference>
<dbReference type="PANTHER" id="PTHR34846:SF10">
    <property type="entry name" value="CYTOPLASMIC PROTEIN"/>
    <property type="match status" value="1"/>
</dbReference>
<dbReference type="RefSeq" id="WP_110389454.1">
    <property type="nucleotide sequence ID" value="NZ_QJKI01000001.1"/>
</dbReference>
<gene>
    <name evidence="2" type="ORF">DFR34_10196</name>
</gene>
<protein>
    <submittedName>
        <fullName evidence="2">AhpD family alkylhydroperoxidase</fullName>
    </submittedName>
</protein>
<keyword evidence="2" id="KW-0560">Oxidoreductase</keyword>
<dbReference type="EMBL" id="QJKI01000001">
    <property type="protein sequence ID" value="PXX81867.1"/>
    <property type="molecule type" value="Genomic_DNA"/>
</dbReference>
<dbReference type="InterPro" id="IPR003779">
    <property type="entry name" value="CMD-like"/>
</dbReference>
<evidence type="ECO:0000313" key="2">
    <source>
        <dbReference type="EMBL" id="PXX81867.1"/>
    </source>
</evidence>
<dbReference type="PANTHER" id="PTHR34846">
    <property type="entry name" value="4-CARBOXYMUCONOLACTONE DECARBOXYLASE FAMILY PROTEIN (AFU_ORTHOLOGUE AFUA_6G11590)"/>
    <property type="match status" value="1"/>
</dbReference>
<dbReference type="NCBIfam" id="TIGR00778">
    <property type="entry name" value="ahpD_dom"/>
    <property type="match status" value="1"/>
</dbReference>
<name>A0A318LJH8_9NEIS</name>
<keyword evidence="3" id="KW-1185">Reference proteome</keyword>
<organism evidence="2 3">
    <name type="scientific">Rivihabitans pingtungensis</name>
    <dbReference type="NCBI Taxonomy" id="1054498"/>
    <lineage>
        <taxon>Bacteria</taxon>
        <taxon>Pseudomonadati</taxon>
        <taxon>Pseudomonadota</taxon>
        <taxon>Betaproteobacteria</taxon>
        <taxon>Neisseriales</taxon>
        <taxon>Aquaspirillaceae</taxon>
        <taxon>Rivihabitans</taxon>
    </lineage>
</organism>
<dbReference type="SUPFAM" id="SSF69118">
    <property type="entry name" value="AhpD-like"/>
    <property type="match status" value="1"/>
</dbReference>
<proteinExistence type="predicted"/>
<evidence type="ECO:0000259" key="1">
    <source>
        <dbReference type="Pfam" id="PF02627"/>
    </source>
</evidence>
<accession>A0A318LJH8</accession>
<feature type="domain" description="Carboxymuconolactone decarboxylase-like" evidence="1">
    <location>
        <begin position="12"/>
        <end position="94"/>
    </location>
</feature>
<dbReference type="Gene3D" id="1.20.1290.10">
    <property type="entry name" value="AhpD-like"/>
    <property type="match status" value="1"/>
</dbReference>